<organism evidence="2 3">
    <name type="scientific">Thalassococcus arenae</name>
    <dbReference type="NCBI Taxonomy" id="2851652"/>
    <lineage>
        <taxon>Bacteria</taxon>
        <taxon>Pseudomonadati</taxon>
        <taxon>Pseudomonadota</taxon>
        <taxon>Alphaproteobacteria</taxon>
        <taxon>Rhodobacterales</taxon>
        <taxon>Roseobacteraceae</taxon>
        <taxon>Thalassococcus</taxon>
    </lineage>
</organism>
<reference evidence="2" key="1">
    <citation type="submission" date="2021-06" db="EMBL/GenBank/DDBJ databases">
        <title>Thalassococcus sp. CAU 1522 isolated from sea sand, Republic of Korea.</title>
        <authorList>
            <person name="Kim W."/>
        </authorList>
    </citation>
    <scope>NUCLEOTIDE SEQUENCE</scope>
    <source>
        <strain evidence="2">CAU 1522</strain>
    </source>
</reference>
<name>A0ABS6N5Q6_9RHOB</name>
<dbReference type="Pfam" id="PF00700">
    <property type="entry name" value="Flagellin_C"/>
    <property type="match status" value="1"/>
</dbReference>
<gene>
    <name evidence="2" type="ORF">KUH32_06160</name>
</gene>
<keyword evidence="2" id="KW-0282">Flagellum</keyword>
<keyword evidence="2" id="KW-0969">Cilium</keyword>
<sequence length="334" mass="35435">MNSIGDMARALVLRTNQVRLRQDMDRLATEVATGEATDKPARLAGDTTPLLALDRSLARLETFRINTAEAKLVSGAMQIAMEQIQSRSEQVAQSLLGADLTPSPALLQTLSGDAADALEQAMGELNRSVAGRFLFSGAATDGPALQDTDTMLADLRTALTGLTTLPDIETALDAWFDGPTGGFQTSTYVGSTAGSGPMRLGETESAQIDIRADDAAFRALLKPLAAAALAADPTLGLSVELQSSLLSKAGRDVLFAQEAVVELRAGLGSLEARIEETATRNAAERTAASIARNELISTDPYETATRYEEVRSQLESLYAITARSSRLSLAEFLR</sequence>
<keyword evidence="2" id="KW-0966">Cell projection</keyword>
<dbReference type="RefSeq" id="WP_217777166.1">
    <property type="nucleotide sequence ID" value="NZ_JAHRWL010000001.1"/>
</dbReference>
<keyword evidence="3" id="KW-1185">Reference proteome</keyword>
<evidence type="ECO:0000259" key="1">
    <source>
        <dbReference type="Pfam" id="PF00700"/>
    </source>
</evidence>
<dbReference type="EMBL" id="JAHRWL010000001">
    <property type="protein sequence ID" value="MBV2359348.1"/>
    <property type="molecule type" value="Genomic_DNA"/>
</dbReference>
<dbReference type="InterPro" id="IPR046358">
    <property type="entry name" value="Flagellin_C"/>
</dbReference>
<protein>
    <submittedName>
        <fullName evidence="2">Flagellar biosynthesis protein FlgL</fullName>
    </submittedName>
</protein>
<accession>A0ABS6N5Q6</accession>
<dbReference type="Proteomes" id="UP001166293">
    <property type="component" value="Unassembled WGS sequence"/>
</dbReference>
<evidence type="ECO:0000313" key="2">
    <source>
        <dbReference type="EMBL" id="MBV2359348.1"/>
    </source>
</evidence>
<comment type="caution">
    <text evidence="2">The sequence shown here is derived from an EMBL/GenBank/DDBJ whole genome shotgun (WGS) entry which is preliminary data.</text>
</comment>
<evidence type="ECO:0000313" key="3">
    <source>
        <dbReference type="Proteomes" id="UP001166293"/>
    </source>
</evidence>
<feature type="domain" description="Flagellin C-terminal" evidence="1">
    <location>
        <begin position="258"/>
        <end position="330"/>
    </location>
</feature>
<proteinExistence type="predicted"/>